<dbReference type="Pfam" id="PF13181">
    <property type="entry name" value="TPR_8"/>
    <property type="match status" value="1"/>
</dbReference>
<dbReference type="PANTHER" id="PTHR44858:SF1">
    <property type="entry name" value="UDP-N-ACETYLGLUCOSAMINE--PEPTIDE N-ACETYLGLUCOSAMINYLTRANSFERASE SPINDLY-RELATED"/>
    <property type="match status" value="1"/>
</dbReference>
<feature type="domain" description="SH3b" evidence="4">
    <location>
        <begin position="557"/>
        <end position="626"/>
    </location>
</feature>
<dbReference type="InterPro" id="IPR003646">
    <property type="entry name" value="SH3-like_bac-type"/>
</dbReference>
<proteinExistence type="predicted"/>
<dbReference type="InterPro" id="IPR011990">
    <property type="entry name" value="TPR-like_helical_dom_sf"/>
</dbReference>
<dbReference type="PROSITE" id="PS50005">
    <property type="entry name" value="TPR"/>
    <property type="match status" value="1"/>
</dbReference>
<evidence type="ECO:0000256" key="3">
    <source>
        <dbReference type="PROSITE-ProRule" id="PRU00339"/>
    </source>
</evidence>
<accession>A0ABR9R3S9</accession>
<name>A0ABR9R3S9_9FIRM</name>
<dbReference type="Pfam" id="PF14903">
    <property type="entry name" value="WG_beta_rep"/>
    <property type="match status" value="1"/>
</dbReference>
<gene>
    <name evidence="5" type="ORF">INF35_08270</name>
</gene>
<keyword evidence="2 3" id="KW-0802">TPR repeat</keyword>
<dbReference type="Proteomes" id="UP000768567">
    <property type="component" value="Unassembled WGS sequence"/>
</dbReference>
<evidence type="ECO:0000256" key="1">
    <source>
        <dbReference type="ARBA" id="ARBA00022737"/>
    </source>
</evidence>
<dbReference type="SUPFAM" id="SSF69360">
    <property type="entry name" value="Cell wall binding repeat"/>
    <property type="match status" value="1"/>
</dbReference>
<dbReference type="EMBL" id="JADCKC010000002">
    <property type="protein sequence ID" value="MBE5037778.1"/>
    <property type="molecule type" value="Genomic_DNA"/>
</dbReference>
<dbReference type="PROSITE" id="PS51781">
    <property type="entry name" value="SH3B"/>
    <property type="match status" value="1"/>
</dbReference>
<feature type="repeat" description="TPR" evidence="3">
    <location>
        <begin position="42"/>
        <end position="75"/>
    </location>
</feature>
<dbReference type="SUPFAM" id="SSF48452">
    <property type="entry name" value="TPR-like"/>
    <property type="match status" value="1"/>
</dbReference>
<evidence type="ECO:0000313" key="6">
    <source>
        <dbReference type="Proteomes" id="UP000768567"/>
    </source>
</evidence>
<comment type="caution">
    <text evidence="5">The sequence shown here is derived from an EMBL/GenBank/DDBJ whole genome shotgun (WGS) entry which is preliminary data.</text>
</comment>
<dbReference type="InterPro" id="IPR019734">
    <property type="entry name" value="TPR_rpt"/>
</dbReference>
<dbReference type="RefSeq" id="WP_193501373.1">
    <property type="nucleotide sequence ID" value="NZ_JADCKC010000002.1"/>
</dbReference>
<evidence type="ECO:0000259" key="4">
    <source>
        <dbReference type="PROSITE" id="PS51781"/>
    </source>
</evidence>
<evidence type="ECO:0000313" key="5">
    <source>
        <dbReference type="EMBL" id="MBE5037778.1"/>
    </source>
</evidence>
<dbReference type="SMART" id="SM00028">
    <property type="entry name" value="TPR"/>
    <property type="match status" value="3"/>
</dbReference>
<keyword evidence="6" id="KW-1185">Reference proteome</keyword>
<dbReference type="PANTHER" id="PTHR44858">
    <property type="entry name" value="TETRATRICOPEPTIDE REPEAT PROTEIN 6"/>
    <property type="match status" value="1"/>
</dbReference>
<dbReference type="InterPro" id="IPR050498">
    <property type="entry name" value="Ycf3"/>
</dbReference>
<dbReference type="InterPro" id="IPR032774">
    <property type="entry name" value="WG_beta_rep"/>
</dbReference>
<sequence length="626" mass="70409">MNQQPSEALKRERMLLAIMTAVLVLAAVIGAAVFFGGRYVRVQQELDLGRKYLDELDYEQAVIHFTSAIDIDDRNVPAYLGRGEANLGLEEYEQAEADYTMVIETLQAESVEAYVGRAQAYSGQGKTEEAEEDLRHAQDLGLTEEEAETIREEVLPAAPLTADQVTWVVEPTYDYQRVLPLRGSSFSDVEGPYSDGTQVINGYFYEMSFPGYSNLPQYYEVQLADGSWRLYYMPDHIDSGDIPMEAPDENFGTYPRYDATGIVNYVSEYHEDLYPYPWHLFAMLERGGGSTAVYYDTYTRQGILEGGFYSISLQPVAQAGLHKPYPAGTVSTEGTGVDANQTINWFYDSLPAGFDMDSYYDAIDSQKQEYPKCYMGTDGQPITDFLYDGAEDFSEGLAACSIDGKWGYIDENGDPVTEFVYDGVWDKSEWNPETYQYEPRDTGYPCTSDTMVVWKDGQVGLLYWDGSVLIDFGQFEDMAPAFNNELWAKQDGLWGLIDLADAKQKRNLDSELSVPEETKVADPEWDVSYEMGLIGPTSDIQPDYPTTYGEAGKLFNGTSRYLMTGSSMPLYEGPNTAYRVKEVIPADENVTILGSMRDNQDWVYVSWWNDGTSTGGWLERSGLVDW</sequence>
<organism evidence="5 6">
    <name type="scientific">Gemmiger gallinarum</name>
    <dbReference type="NCBI Taxonomy" id="2779354"/>
    <lineage>
        <taxon>Bacteria</taxon>
        <taxon>Bacillati</taxon>
        <taxon>Bacillota</taxon>
        <taxon>Clostridia</taxon>
        <taxon>Eubacteriales</taxon>
        <taxon>Gemmiger</taxon>
    </lineage>
</organism>
<reference evidence="5 6" key="1">
    <citation type="submission" date="2020-10" db="EMBL/GenBank/DDBJ databases">
        <title>ChiBAC.</title>
        <authorList>
            <person name="Zenner C."/>
            <person name="Hitch T.C.A."/>
            <person name="Clavel T."/>
        </authorList>
    </citation>
    <scope>NUCLEOTIDE SEQUENCE [LARGE SCALE GENOMIC DNA]</scope>
    <source>
        <strain evidence="5 6">DSM 109015</strain>
    </source>
</reference>
<protein>
    <submittedName>
        <fullName evidence="5">WG repeat-containing protein</fullName>
    </submittedName>
</protein>
<evidence type="ECO:0000256" key="2">
    <source>
        <dbReference type="ARBA" id="ARBA00022803"/>
    </source>
</evidence>
<keyword evidence="1" id="KW-0677">Repeat</keyword>
<dbReference type="Gene3D" id="1.25.40.10">
    <property type="entry name" value="Tetratricopeptide repeat domain"/>
    <property type="match status" value="1"/>
</dbReference>